<comment type="similarity">
    <text evidence="1">Belongs to the peptidase C40 family.</text>
</comment>
<dbReference type="Gene3D" id="3.90.1720.10">
    <property type="entry name" value="endopeptidase domain like (from Nostoc punctiforme)"/>
    <property type="match status" value="1"/>
</dbReference>
<dbReference type="GO" id="GO:0008234">
    <property type="term" value="F:cysteine-type peptidase activity"/>
    <property type="evidence" value="ECO:0007669"/>
    <property type="project" value="UniProtKB-KW"/>
</dbReference>
<dbReference type="eggNOG" id="COG0791">
    <property type="taxonomic scope" value="Bacteria"/>
</dbReference>
<evidence type="ECO:0000256" key="1">
    <source>
        <dbReference type="ARBA" id="ARBA00007074"/>
    </source>
</evidence>
<dbReference type="InterPro" id="IPR000064">
    <property type="entry name" value="NLP_P60_dom"/>
</dbReference>
<protein>
    <submittedName>
        <fullName evidence="6">Cell wall-associated hydrolase, invasion-associated protein</fullName>
    </submittedName>
</protein>
<evidence type="ECO:0000259" key="5">
    <source>
        <dbReference type="PROSITE" id="PS51935"/>
    </source>
</evidence>
<dbReference type="CDD" id="cd00761">
    <property type="entry name" value="Glyco_tranf_GTA_type"/>
    <property type="match status" value="1"/>
</dbReference>
<proteinExistence type="inferred from homology"/>
<feature type="domain" description="NlpC/P60" evidence="5">
    <location>
        <begin position="445"/>
        <end position="569"/>
    </location>
</feature>
<dbReference type="Pfam" id="PF00535">
    <property type="entry name" value="Glycos_transf_2"/>
    <property type="match status" value="1"/>
</dbReference>
<dbReference type="PANTHER" id="PTHR47053:SF3">
    <property type="entry name" value="GAMMA-D-GLUTAMYL-L-LYSINE DIPEPTIDYL-PEPTIDASE"/>
    <property type="match status" value="1"/>
</dbReference>
<organism evidence="6 7">
    <name type="scientific">Kytococcus sedentarius (strain ATCC 14392 / DSM 20547 / JCM 11482 / CCUG 33030 / NBRC 15357 / NCTC 11040 / CCM 314 / 541)</name>
    <name type="common">Micrococcus sedentarius</name>
    <dbReference type="NCBI Taxonomy" id="478801"/>
    <lineage>
        <taxon>Bacteria</taxon>
        <taxon>Bacillati</taxon>
        <taxon>Actinomycetota</taxon>
        <taxon>Actinomycetes</taxon>
        <taxon>Micrococcales</taxon>
        <taxon>Kytococcaceae</taxon>
        <taxon>Kytococcus</taxon>
    </lineage>
</organism>
<dbReference type="Pfam" id="PF00877">
    <property type="entry name" value="NLPC_P60"/>
    <property type="match status" value="1"/>
</dbReference>
<keyword evidence="4" id="KW-0788">Thiol protease</keyword>
<dbReference type="InterPro" id="IPR051202">
    <property type="entry name" value="Peptidase_C40"/>
</dbReference>
<dbReference type="eggNOG" id="COG1215">
    <property type="taxonomic scope" value="Bacteria"/>
</dbReference>
<keyword evidence="7" id="KW-1185">Reference proteome</keyword>
<dbReference type="Gene3D" id="3.90.550.10">
    <property type="entry name" value="Spore Coat Polysaccharide Biosynthesis Protein SpsA, Chain A"/>
    <property type="match status" value="1"/>
</dbReference>
<sequence>MSTVSVIIPVLDDAPALDVCLGHLMRQRVLPDEVVVVDNGEQPTAGLVRRSDLPFPVRVVHEPRRGTASATAAGFDAAHGDLLARCDADCRPDDGWVGALAAAFAADRGLDAVTGHIAFHDLSGWSGTLGTLFYRTGMGLGMHLALARPPLWGSNLALRATAWQRCRDAVHPDDPLVHDDLDLSFALGPLARVRRVRDLRVTAEARIFDSPRHLVTRVRRALRTCRLGWRRQPPGHRWVNRLTGGRYLWAKEPREELRAGDVAFVDVTVATLWVEPGTDRPLDAPAVGAPVDPEAWNRVLDDDAREWMVGQVETQAQLGARVTVTERRGDWAHVVVHDQPTPRDPRGYPGWVPVAQVRTNPTFDRQLAERELAVVTADSTLLSATSSGGRPRLAVGVTTTLPVLSARAGAVELALPDGSAAWADAGDVARVPRPSHAPAPAADPAPTGEQLVATAERFLGLRYLWAGVSPWGLDCSGFALLAHRIHGIEIPRDADAQAEAGEAVEAEDLRPGDLLFFAEPGGVGFVHHVGMYHGQGRMIHAPNPRSAVCVVDWRAWDANREFSGARRYLSERSAGAPAPG</sequence>
<dbReference type="Proteomes" id="UP000006666">
    <property type="component" value="Chromosome"/>
</dbReference>
<dbReference type="EMBL" id="CP001686">
    <property type="protein sequence ID" value="ACV05413.1"/>
    <property type="molecule type" value="Genomic_DNA"/>
</dbReference>
<dbReference type="AlphaFoldDB" id="C7NK26"/>
<dbReference type="InterPro" id="IPR029044">
    <property type="entry name" value="Nucleotide-diphossugar_trans"/>
</dbReference>
<dbReference type="STRING" id="478801.Ksed_03360"/>
<dbReference type="CAZy" id="GT2">
    <property type="family name" value="Glycosyltransferase Family 2"/>
</dbReference>
<dbReference type="SUPFAM" id="SSF53448">
    <property type="entry name" value="Nucleotide-diphospho-sugar transferases"/>
    <property type="match status" value="1"/>
</dbReference>
<reference evidence="6 7" key="1">
    <citation type="journal article" date="2009" name="Stand. Genomic Sci.">
        <title>Complete genome sequence of Kytococcus sedentarius type strain (541).</title>
        <authorList>
            <person name="Sims D."/>
            <person name="Brettin T."/>
            <person name="Detter J.C."/>
            <person name="Han C."/>
            <person name="Lapidus A."/>
            <person name="Copeland A."/>
            <person name="Glavina Del Rio T."/>
            <person name="Nolan M."/>
            <person name="Chen F."/>
            <person name="Lucas S."/>
            <person name="Tice H."/>
            <person name="Cheng J.F."/>
            <person name="Bruce D."/>
            <person name="Goodwin L."/>
            <person name="Pitluck S."/>
            <person name="Ovchinnikova G."/>
            <person name="Pati A."/>
            <person name="Ivanova N."/>
            <person name="Mavrommatis K."/>
            <person name="Chen A."/>
            <person name="Palaniappan K."/>
            <person name="D'haeseleer P."/>
            <person name="Chain P."/>
            <person name="Bristow J."/>
            <person name="Eisen J.A."/>
            <person name="Markowitz V."/>
            <person name="Hugenholtz P."/>
            <person name="Schneider S."/>
            <person name="Goker M."/>
            <person name="Pukall R."/>
            <person name="Kyrpides N.C."/>
            <person name="Klenk H.P."/>
        </authorList>
    </citation>
    <scope>NUCLEOTIDE SEQUENCE [LARGE SCALE GENOMIC DNA]</scope>
    <source>
        <strain evidence="7">ATCC 14392 / DSM 20547 / JCM 11482 / CCUG 33030 / NBRC 15357 / NCTC 11040 / CCM 314 / 541</strain>
    </source>
</reference>
<accession>C7NK26</accession>
<evidence type="ECO:0000256" key="2">
    <source>
        <dbReference type="ARBA" id="ARBA00022670"/>
    </source>
</evidence>
<evidence type="ECO:0000313" key="6">
    <source>
        <dbReference type="EMBL" id="ACV05413.1"/>
    </source>
</evidence>
<evidence type="ECO:0000313" key="7">
    <source>
        <dbReference type="Proteomes" id="UP000006666"/>
    </source>
</evidence>
<dbReference type="InterPro" id="IPR038765">
    <property type="entry name" value="Papain-like_cys_pep_sf"/>
</dbReference>
<dbReference type="HOGENOM" id="CLU_469932_0_0_11"/>
<dbReference type="PROSITE" id="PS51935">
    <property type="entry name" value="NLPC_P60"/>
    <property type="match status" value="1"/>
</dbReference>
<dbReference type="InterPro" id="IPR001173">
    <property type="entry name" value="Glyco_trans_2-like"/>
</dbReference>
<evidence type="ECO:0000256" key="3">
    <source>
        <dbReference type="ARBA" id="ARBA00022801"/>
    </source>
</evidence>
<dbReference type="GO" id="GO:0006508">
    <property type="term" value="P:proteolysis"/>
    <property type="evidence" value="ECO:0007669"/>
    <property type="project" value="UniProtKB-KW"/>
</dbReference>
<dbReference type="PANTHER" id="PTHR47053">
    <property type="entry name" value="MUREIN DD-ENDOPEPTIDASE MEPH-RELATED"/>
    <property type="match status" value="1"/>
</dbReference>
<evidence type="ECO:0000256" key="4">
    <source>
        <dbReference type="ARBA" id="ARBA00022807"/>
    </source>
</evidence>
<keyword evidence="2" id="KW-0645">Protease</keyword>
<dbReference type="InterPro" id="IPR057812">
    <property type="entry name" value="SH3_YKFC_2nd"/>
</dbReference>
<dbReference type="RefSeq" id="WP_012801831.1">
    <property type="nucleotide sequence ID" value="NC_013169.1"/>
</dbReference>
<keyword evidence="3 6" id="KW-0378">Hydrolase</keyword>
<dbReference type="Pfam" id="PF23795">
    <property type="entry name" value="SH3_YKFC_2nd"/>
    <property type="match status" value="1"/>
</dbReference>
<dbReference type="KEGG" id="kse:Ksed_03360"/>
<dbReference type="SUPFAM" id="SSF54001">
    <property type="entry name" value="Cysteine proteinases"/>
    <property type="match status" value="1"/>
</dbReference>
<name>C7NK26_KYTSD</name>
<gene>
    <name evidence="6" type="ordered locus">Ksed_03360</name>
</gene>
<dbReference type="Gene3D" id="2.30.30.40">
    <property type="entry name" value="SH3 Domains"/>
    <property type="match status" value="1"/>
</dbReference>